<dbReference type="EMBL" id="BGPR01168284">
    <property type="protein sequence ID" value="GBM21514.1"/>
    <property type="molecule type" value="Genomic_DNA"/>
</dbReference>
<reference evidence="2 6" key="1">
    <citation type="journal article" date="2019" name="Sci. Rep.">
        <title>Orb-weaving spider Araneus ventricosus genome elucidates the spidroin gene catalogue.</title>
        <authorList>
            <person name="Kono N."/>
            <person name="Nakamura H."/>
            <person name="Ohtoshi R."/>
            <person name="Moran D.A.P."/>
            <person name="Shinohara A."/>
            <person name="Yoshida Y."/>
            <person name="Fujiwara M."/>
            <person name="Mori M."/>
            <person name="Tomita M."/>
            <person name="Arakawa K."/>
        </authorList>
    </citation>
    <scope>NUCLEOTIDE SEQUENCE [LARGE SCALE GENOMIC DNA]</scope>
</reference>
<evidence type="ECO:0000313" key="3">
    <source>
        <dbReference type="EMBL" id="GBM21479.1"/>
    </source>
</evidence>
<evidence type="ECO:0000313" key="5">
    <source>
        <dbReference type="EMBL" id="GBM21514.1"/>
    </source>
</evidence>
<feature type="non-terminal residue" evidence="2">
    <location>
        <position position="1"/>
    </location>
</feature>
<dbReference type="EMBL" id="BGPR01168246">
    <property type="protein sequence ID" value="GBM21397.1"/>
    <property type="molecule type" value="Genomic_DNA"/>
</dbReference>
<gene>
    <name evidence="5" type="ORF">AVEN_138499_1</name>
    <name evidence="2" type="ORF">AVEN_3723_1</name>
    <name evidence="3" type="ORF">AVEN_44001_1</name>
    <name evidence="4" type="ORF">AVEN_58088_1</name>
</gene>
<dbReference type="Proteomes" id="UP000499080">
    <property type="component" value="Unassembled WGS sequence"/>
</dbReference>
<evidence type="ECO:0000313" key="4">
    <source>
        <dbReference type="EMBL" id="GBM21481.1"/>
    </source>
</evidence>
<protein>
    <submittedName>
        <fullName evidence="2">Uncharacterized protein</fullName>
    </submittedName>
</protein>
<dbReference type="EMBL" id="BGPR01168271">
    <property type="protein sequence ID" value="GBM21479.1"/>
    <property type="molecule type" value="Genomic_DNA"/>
</dbReference>
<evidence type="ECO:0000313" key="2">
    <source>
        <dbReference type="EMBL" id="GBM21397.1"/>
    </source>
</evidence>
<accession>A0A4Y2DYH9</accession>
<proteinExistence type="predicted"/>
<comment type="caution">
    <text evidence="2">The sequence shown here is derived from an EMBL/GenBank/DDBJ whole genome shotgun (WGS) entry which is preliminary data.</text>
</comment>
<keyword evidence="6" id="KW-1185">Reference proteome</keyword>
<name>A0A4Y2DYH9_ARAVE</name>
<evidence type="ECO:0000256" key="1">
    <source>
        <dbReference type="SAM" id="MobiDB-lite"/>
    </source>
</evidence>
<evidence type="ECO:0000313" key="6">
    <source>
        <dbReference type="Proteomes" id="UP000499080"/>
    </source>
</evidence>
<dbReference type="AlphaFoldDB" id="A0A4Y2DYH9"/>
<dbReference type="EMBL" id="BGPR01168273">
    <property type="protein sequence ID" value="GBM21481.1"/>
    <property type="molecule type" value="Genomic_DNA"/>
</dbReference>
<sequence length="63" mass="6498">VRAGAVPAGQPARPGDAHPEGVQGLGAQEALPADEEEPDYARHQLPGMEGKDTPPTTPPSFLD</sequence>
<organism evidence="2 6">
    <name type="scientific">Araneus ventricosus</name>
    <name type="common">Orbweaver spider</name>
    <name type="synonym">Epeira ventricosa</name>
    <dbReference type="NCBI Taxonomy" id="182803"/>
    <lineage>
        <taxon>Eukaryota</taxon>
        <taxon>Metazoa</taxon>
        <taxon>Ecdysozoa</taxon>
        <taxon>Arthropoda</taxon>
        <taxon>Chelicerata</taxon>
        <taxon>Arachnida</taxon>
        <taxon>Araneae</taxon>
        <taxon>Araneomorphae</taxon>
        <taxon>Entelegynae</taxon>
        <taxon>Araneoidea</taxon>
        <taxon>Araneidae</taxon>
        <taxon>Araneus</taxon>
    </lineage>
</organism>
<feature type="region of interest" description="Disordered" evidence="1">
    <location>
        <begin position="1"/>
        <end position="63"/>
    </location>
</feature>